<evidence type="ECO:0000256" key="1">
    <source>
        <dbReference type="SAM" id="MobiDB-lite"/>
    </source>
</evidence>
<feature type="region of interest" description="Disordered" evidence="1">
    <location>
        <begin position="113"/>
        <end position="163"/>
    </location>
</feature>
<comment type="caution">
    <text evidence="2">The sequence shown here is derived from an EMBL/GenBank/DDBJ whole genome shotgun (WGS) entry which is preliminary data.</text>
</comment>
<dbReference type="EMBL" id="QXGE01000663">
    <property type="protein sequence ID" value="KAE9306458.1"/>
    <property type="molecule type" value="Genomic_DNA"/>
</dbReference>
<evidence type="ECO:0000313" key="5">
    <source>
        <dbReference type="EMBL" id="KAE9306458.1"/>
    </source>
</evidence>
<evidence type="ECO:0000313" key="2">
    <source>
        <dbReference type="EMBL" id="KAE8935987.1"/>
    </source>
</evidence>
<gene>
    <name evidence="5" type="ORF">PF001_g12118</name>
    <name evidence="4" type="ORF">PF006_g11982</name>
    <name evidence="3" type="ORF">PF007_g13037</name>
    <name evidence="2" type="ORF">PF009_g14079</name>
</gene>
<proteinExistence type="predicted"/>
<dbReference type="EMBL" id="QXGA01000657">
    <property type="protein sequence ID" value="KAE9142958.1"/>
    <property type="molecule type" value="Genomic_DNA"/>
</dbReference>
<organism evidence="2 6">
    <name type="scientific">Phytophthora fragariae</name>
    <dbReference type="NCBI Taxonomy" id="53985"/>
    <lineage>
        <taxon>Eukaryota</taxon>
        <taxon>Sar</taxon>
        <taxon>Stramenopiles</taxon>
        <taxon>Oomycota</taxon>
        <taxon>Peronosporomycetes</taxon>
        <taxon>Peronosporales</taxon>
        <taxon>Peronosporaceae</taxon>
        <taxon>Phytophthora</taxon>
    </lineage>
</organism>
<reference evidence="6 7" key="1">
    <citation type="submission" date="2018-08" db="EMBL/GenBank/DDBJ databases">
        <title>Genomic investigation of the strawberry pathogen Phytophthora fragariae indicates pathogenicity is determined by transcriptional variation in three key races.</title>
        <authorList>
            <person name="Adams T.M."/>
            <person name="Armitage A.D."/>
            <person name="Sobczyk M.K."/>
            <person name="Bates H.J."/>
            <person name="Dunwell J.M."/>
            <person name="Nellist C.F."/>
            <person name="Harrison R.J."/>
        </authorList>
    </citation>
    <scope>NUCLEOTIDE SEQUENCE [LARGE SCALE GENOMIC DNA]</scope>
    <source>
        <strain evidence="5 7">A4</strain>
        <strain evidence="4 8">NOV-5</strain>
        <strain evidence="3 9">NOV-71</strain>
        <strain evidence="2 6">NOV-9</strain>
    </source>
</reference>
<dbReference type="Proteomes" id="UP000441208">
    <property type="component" value="Unassembled WGS sequence"/>
</dbReference>
<feature type="compositionally biased region" description="Basic and acidic residues" evidence="1">
    <location>
        <begin position="143"/>
        <end position="160"/>
    </location>
</feature>
<evidence type="ECO:0000313" key="9">
    <source>
        <dbReference type="Proteomes" id="UP000441208"/>
    </source>
</evidence>
<sequence>MADAPGSGVRLTDMSRLGYLTCVQGQQSRVNQSRKDTGKNWPVDKIGGVICSNIKGPMSPRDRNGNRYLINFVDHSTNYVRVFMAKNKIEATKKVEHFPVFLEEVQLPRPRASHGRWRRVQERRGLLPGHGRSPAGGRGKQPGLEREGGADAPHDPEHGALHALCKRSAAQVLRPLRRVRGVSAQQEPVERQSETPVAGDVDGQAVGPDEYRDIRQPVHGLP</sequence>
<evidence type="ECO:0000313" key="3">
    <source>
        <dbReference type="EMBL" id="KAE9107446.1"/>
    </source>
</evidence>
<evidence type="ECO:0000313" key="8">
    <source>
        <dbReference type="Proteomes" id="UP000440732"/>
    </source>
</evidence>
<dbReference type="Proteomes" id="UP000429523">
    <property type="component" value="Unassembled WGS sequence"/>
</dbReference>
<name>A0A6A3EUD2_9STRA</name>
<evidence type="ECO:0000313" key="4">
    <source>
        <dbReference type="EMBL" id="KAE9142958.1"/>
    </source>
</evidence>
<evidence type="ECO:0000313" key="7">
    <source>
        <dbReference type="Proteomes" id="UP000437068"/>
    </source>
</evidence>
<dbReference type="Proteomes" id="UP000437068">
    <property type="component" value="Unassembled WGS sequence"/>
</dbReference>
<protein>
    <submittedName>
        <fullName evidence="2">Uncharacterized protein</fullName>
    </submittedName>
</protein>
<evidence type="ECO:0000313" key="6">
    <source>
        <dbReference type="Proteomes" id="UP000429523"/>
    </source>
</evidence>
<feature type="region of interest" description="Disordered" evidence="1">
    <location>
        <begin position="179"/>
        <end position="222"/>
    </location>
</feature>
<dbReference type="EMBL" id="QXGF01000758">
    <property type="protein sequence ID" value="KAE8935987.1"/>
    <property type="molecule type" value="Genomic_DNA"/>
</dbReference>
<dbReference type="EMBL" id="QXFZ01000705">
    <property type="protein sequence ID" value="KAE9107446.1"/>
    <property type="molecule type" value="Genomic_DNA"/>
</dbReference>
<dbReference type="AlphaFoldDB" id="A0A6A3EUD2"/>
<dbReference type="Proteomes" id="UP000440732">
    <property type="component" value="Unassembled WGS sequence"/>
</dbReference>
<accession>A0A6A3EUD2</accession>